<organism evidence="1 2">
    <name type="scientific">Leptospira santarosai</name>
    <dbReference type="NCBI Taxonomy" id="28183"/>
    <lineage>
        <taxon>Bacteria</taxon>
        <taxon>Pseudomonadati</taxon>
        <taxon>Spirochaetota</taxon>
        <taxon>Spirochaetia</taxon>
        <taxon>Leptospirales</taxon>
        <taxon>Leptospiraceae</taxon>
        <taxon>Leptospira</taxon>
    </lineage>
</organism>
<evidence type="ECO:0000313" key="2">
    <source>
        <dbReference type="Proteomes" id="UP000189337"/>
    </source>
</evidence>
<proteinExistence type="predicted"/>
<name>A0AB73MS05_9LEPT</name>
<comment type="caution">
    <text evidence="1">The sequence shown here is derived from an EMBL/GenBank/DDBJ whole genome shotgun (WGS) entry which is preliminary data.</text>
</comment>
<gene>
    <name evidence="1" type="ORF">BWD14_05605</name>
</gene>
<evidence type="ECO:0000313" key="1">
    <source>
        <dbReference type="EMBL" id="ONF94119.1"/>
    </source>
</evidence>
<sequence>MIEFERDLIMTLLISEVGKDRISEEQYAANRSSNFAYYYILNEKSLEKKRKCEGDFFMKLFSPETKDLK</sequence>
<dbReference type="Proteomes" id="UP000189337">
    <property type="component" value="Unassembled WGS sequence"/>
</dbReference>
<dbReference type="RefSeq" id="WP_004463320.1">
    <property type="nucleotide sequence ID" value="NZ_CP028370.1"/>
</dbReference>
<dbReference type="AlphaFoldDB" id="A0AB73MS05"/>
<dbReference type="EMBL" id="MTSU01000003">
    <property type="protein sequence ID" value="ONF94119.1"/>
    <property type="molecule type" value="Genomic_DNA"/>
</dbReference>
<accession>A0AB73MS05</accession>
<protein>
    <submittedName>
        <fullName evidence="1">Uncharacterized protein</fullName>
    </submittedName>
</protein>
<reference evidence="1 2" key="1">
    <citation type="submission" date="2017-01" db="EMBL/GenBank/DDBJ databases">
        <title>Comparative genomic analysis of Brazilian Leptospira santarosai.</title>
        <authorList>
            <person name="Moreno L.Z."/>
            <person name="Miraglia F."/>
            <person name="Kremer F.S."/>
            <person name="Eslabao M.R."/>
            <person name="Lilenbaum W."/>
            <person name="Dellagostin O.A."/>
            <person name="Moreno A.M."/>
        </authorList>
    </citation>
    <scope>NUCLEOTIDE SEQUENCE [LARGE SCALE GENOMIC DNA]</scope>
    <source>
        <strain evidence="1 2">M52/8-19</strain>
    </source>
</reference>
<dbReference type="GeneID" id="29740013"/>